<dbReference type="SUPFAM" id="SSF48498">
    <property type="entry name" value="Tetracyclin repressor-like, C-terminal domain"/>
    <property type="match status" value="1"/>
</dbReference>
<dbReference type="PANTHER" id="PTHR30055">
    <property type="entry name" value="HTH-TYPE TRANSCRIPTIONAL REGULATOR RUTR"/>
    <property type="match status" value="1"/>
</dbReference>
<dbReference type="PANTHER" id="PTHR30055:SF158">
    <property type="entry name" value="POSSIBLE TRANSCRIPTIONAL REGULATORY PROTEIN (PROBABLY TETR-FAMILY)"/>
    <property type="match status" value="1"/>
</dbReference>
<dbReference type="PROSITE" id="PS50977">
    <property type="entry name" value="HTH_TETR_2"/>
    <property type="match status" value="1"/>
</dbReference>
<dbReference type="InterPro" id="IPR050109">
    <property type="entry name" value="HTH-type_TetR-like_transc_reg"/>
</dbReference>
<feature type="domain" description="HTH tetR-type" evidence="5">
    <location>
        <begin position="10"/>
        <end position="70"/>
    </location>
</feature>
<evidence type="ECO:0000256" key="1">
    <source>
        <dbReference type="ARBA" id="ARBA00023015"/>
    </source>
</evidence>
<evidence type="ECO:0000256" key="4">
    <source>
        <dbReference type="PROSITE-ProRule" id="PRU00335"/>
    </source>
</evidence>
<keyword evidence="1" id="KW-0805">Transcription regulation</keyword>
<protein>
    <submittedName>
        <fullName evidence="6">TetR/AcrR family transcriptional regulator</fullName>
    </submittedName>
</protein>
<keyword evidence="2 4" id="KW-0238">DNA-binding</keyword>
<keyword evidence="7" id="KW-1185">Reference proteome</keyword>
<evidence type="ECO:0000259" key="5">
    <source>
        <dbReference type="PROSITE" id="PS50977"/>
    </source>
</evidence>
<dbReference type="InterPro" id="IPR001647">
    <property type="entry name" value="HTH_TetR"/>
</dbReference>
<name>A0ABS0GYN6_9ACTN</name>
<reference evidence="6 7" key="1">
    <citation type="submission" date="2020-11" db="EMBL/GenBank/DDBJ databases">
        <title>A novel isolate from a Black sea contaminated sediment with potential to produce alkanes: Plantactinospora alkalitolerans sp. nov.</title>
        <authorList>
            <person name="Carro L."/>
            <person name="Veyisoglu A."/>
            <person name="Guven K."/>
            <person name="Schumann P."/>
            <person name="Klenk H.-P."/>
            <person name="Sahin N."/>
        </authorList>
    </citation>
    <scope>NUCLEOTIDE SEQUENCE [LARGE SCALE GENOMIC DNA]</scope>
    <source>
        <strain evidence="6 7">S1510</strain>
    </source>
</reference>
<dbReference type="InterPro" id="IPR036271">
    <property type="entry name" value="Tet_transcr_reg_TetR-rel_C_sf"/>
</dbReference>
<dbReference type="SUPFAM" id="SSF46689">
    <property type="entry name" value="Homeodomain-like"/>
    <property type="match status" value="1"/>
</dbReference>
<evidence type="ECO:0000256" key="2">
    <source>
        <dbReference type="ARBA" id="ARBA00023125"/>
    </source>
</evidence>
<comment type="caution">
    <text evidence="6">The sequence shown here is derived from an EMBL/GenBank/DDBJ whole genome shotgun (WGS) entry which is preliminary data.</text>
</comment>
<dbReference type="InterPro" id="IPR009057">
    <property type="entry name" value="Homeodomain-like_sf"/>
</dbReference>
<dbReference type="Pfam" id="PF00440">
    <property type="entry name" value="TetR_N"/>
    <property type="match status" value="1"/>
</dbReference>
<feature type="DNA-binding region" description="H-T-H motif" evidence="4">
    <location>
        <begin position="33"/>
        <end position="52"/>
    </location>
</feature>
<dbReference type="Proteomes" id="UP000638560">
    <property type="component" value="Unassembled WGS sequence"/>
</dbReference>
<proteinExistence type="predicted"/>
<dbReference type="EMBL" id="JADPUN010000191">
    <property type="protein sequence ID" value="MBF9131330.1"/>
    <property type="molecule type" value="Genomic_DNA"/>
</dbReference>
<dbReference type="Pfam" id="PF21943">
    <property type="entry name" value="TetR_C_46"/>
    <property type="match status" value="1"/>
</dbReference>
<dbReference type="RefSeq" id="WP_196202899.1">
    <property type="nucleotide sequence ID" value="NZ_JADPUN010000191.1"/>
</dbReference>
<organism evidence="6 7">
    <name type="scientific">Plantactinospora alkalitolerans</name>
    <dbReference type="NCBI Taxonomy" id="2789879"/>
    <lineage>
        <taxon>Bacteria</taxon>
        <taxon>Bacillati</taxon>
        <taxon>Actinomycetota</taxon>
        <taxon>Actinomycetes</taxon>
        <taxon>Micromonosporales</taxon>
        <taxon>Micromonosporaceae</taxon>
        <taxon>Plantactinospora</taxon>
    </lineage>
</organism>
<accession>A0ABS0GYN6</accession>
<evidence type="ECO:0000256" key="3">
    <source>
        <dbReference type="ARBA" id="ARBA00023163"/>
    </source>
</evidence>
<gene>
    <name evidence="6" type="ORF">I0C86_20530</name>
</gene>
<dbReference type="InterPro" id="IPR054129">
    <property type="entry name" value="DesT_TetR_C"/>
</dbReference>
<evidence type="ECO:0000313" key="6">
    <source>
        <dbReference type="EMBL" id="MBF9131330.1"/>
    </source>
</evidence>
<sequence>MPNPKRLPRAVREQQMLDAAVKVFSRRGFHAASMDEIADEAGISKPMVYAYLGSKEELFTACLHREGTRLMEAIVGAVVPDLPFDERLWRGLRAFFRFVGAHRDGWAVLYRQARGERPFAGELAAMRSRIIEVVAGMLDRGLAAQGHEVRAAERDVMAYALVGASESAADWLADHPDADPDRMATRMMNFAWTGAGSLLAGQLWRPPPVGDRVVPPPR</sequence>
<dbReference type="Gene3D" id="1.10.357.10">
    <property type="entry name" value="Tetracycline Repressor, domain 2"/>
    <property type="match status" value="1"/>
</dbReference>
<evidence type="ECO:0000313" key="7">
    <source>
        <dbReference type="Proteomes" id="UP000638560"/>
    </source>
</evidence>
<keyword evidence="3" id="KW-0804">Transcription</keyword>
<dbReference type="PRINTS" id="PR00455">
    <property type="entry name" value="HTHTETR"/>
</dbReference>